<dbReference type="InterPro" id="IPR007325">
    <property type="entry name" value="KFase/CYL"/>
</dbReference>
<dbReference type="PANTHER" id="PTHR31118:SF12">
    <property type="entry name" value="CYCLASE-LIKE PROTEIN 2"/>
    <property type="match status" value="1"/>
</dbReference>
<dbReference type="OrthoDB" id="9796085at2"/>
<evidence type="ECO:0000256" key="5">
    <source>
        <dbReference type="ARBA" id="ARBA00014889"/>
    </source>
</evidence>
<dbReference type="EC" id="3.5.1.9" evidence="4"/>
<keyword evidence="13" id="KW-1185">Reference proteome</keyword>
<dbReference type="InterPro" id="IPR037175">
    <property type="entry name" value="KFase_sf"/>
</dbReference>
<evidence type="ECO:0000256" key="1">
    <source>
        <dbReference type="ARBA" id="ARBA00001947"/>
    </source>
</evidence>
<organism evidence="12 13">
    <name type="scientific">Pelolinea submarina</name>
    <dbReference type="NCBI Taxonomy" id="913107"/>
    <lineage>
        <taxon>Bacteria</taxon>
        <taxon>Bacillati</taxon>
        <taxon>Chloroflexota</taxon>
        <taxon>Anaerolineae</taxon>
        <taxon>Anaerolineales</taxon>
        <taxon>Anaerolineaceae</taxon>
        <taxon>Pelolinea</taxon>
    </lineage>
</organism>
<dbReference type="RefSeq" id="WP_116223815.1">
    <property type="nucleotide sequence ID" value="NZ_AP018437.1"/>
</dbReference>
<dbReference type="SUPFAM" id="SSF102198">
    <property type="entry name" value="Putative cyclase"/>
    <property type="match status" value="1"/>
</dbReference>
<proteinExistence type="predicted"/>
<dbReference type="GO" id="GO:0019441">
    <property type="term" value="P:L-tryptophan catabolic process to kynurenine"/>
    <property type="evidence" value="ECO:0007669"/>
    <property type="project" value="InterPro"/>
</dbReference>
<evidence type="ECO:0000313" key="13">
    <source>
        <dbReference type="Proteomes" id="UP000256388"/>
    </source>
</evidence>
<evidence type="ECO:0000256" key="6">
    <source>
        <dbReference type="ARBA" id="ARBA00022723"/>
    </source>
</evidence>
<evidence type="ECO:0000313" key="12">
    <source>
        <dbReference type="EMBL" id="REG10648.1"/>
    </source>
</evidence>
<keyword evidence="8" id="KW-0862">Zinc</keyword>
<comment type="catalytic activity">
    <reaction evidence="10">
        <text>N-formyl-L-kynurenine + H2O = L-kynurenine + formate + H(+)</text>
        <dbReference type="Rhea" id="RHEA:13009"/>
        <dbReference type="ChEBI" id="CHEBI:15377"/>
        <dbReference type="ChEBI" id="CHEBI:15378"/>
        <dbReference type="ChEBI" id="CHEBI:15740"/>
        <dbReference type="ChEBI" id="CHEBI:57959"/>
        <dbReference type="ChEBI" id="CHEBI:58629"/>
        <dbReference type="EC" id="3.5.1.9"/>
    </reaction>
</comment>
<comment type="subunit">
    <text evidence="3">Homodimer.</text>
</comment>
<evidence type="ECO:0000256" key="4">
    <source>
        <dbReference type="ARBA" id="ARBA00012930"/>
    </source>
</evidence>
<accession>A0A347ZTY7</accession>
<dbReference type="AlphaFoldDB" id="A0A347ZTY7"/>
<protein>
    <recommendedName>
        <fullName evidence="5">Kynurenine formamidase</fullName>
        <ecNumber evidence="4">3.5.1.9</ecNumber>
    </recommendedName>
</protein>
<keyword evidence="7" id="KW-0378">Hydrolase</keyword>
<dbReference type="PANTHER" id="PTHR31118">
    <property type="entry name" value="CYCLASE-LIKE PROTEIN 2"/>
    <property type="match status" value="1"/>
</dbReference>
<dbReference type="Gene3D" id="3.50.30.50">
    <property type="entry name" value="Putative cyclase"/>
    <property type="match status" value="1"/>
</dbReference>
<evidence type="ECO:0000256" key="2">
    <source>
        <dbReference type="ARBA" id="ARBA00002204"/>
    </source>
</evidence>
<reference evidence="12 13" key="1">
    <citation type="submission" date="2018-08" db="EMBL/GenBank/DDBJ databases">
        <title>Genomic Encyclopedia of Type Strains, Phase IV (KMG-IV): sequencing the most valuable type-strain genomes for metagenomic binning, comparative biology and taxonomic classification.</title>
        <authorList>
            <person name="Goeker M."/>
        </authorList>
    </citation>
    <scope>NUCLEOTIDE SEQUENCE [LARGE SCALE GENOMIC DNA]</scope>
    <source>
        <strain evidence="12 13">DSM 23923</strain>
    </source>
</reference>
<keyword evidence="9" id="KW-0823">Tryptophan catabolism</keyword>
<comment type="function">
    <text evidence="2">Catalyzes the hydrolysis of N-formyl-L-kynurenine to L-kynurenine, the second step in the kynurenine pathway of tryptophan degradation.</text>
</comment>
<evidence type="ECO:0000256" key="9">
    <source>
        <dbReference type="ARBA" id="ARBA00023079"/>
    </source>
</evidence>
<evidence type="ECO:0000256" key="10">
    <source>
        <dbReference type="ARBA" id="ARBA00048496"/>
    </source>
</evidence>
<dbReference type="Pfam" id="PF04199">
    <property type="entry name" value="Cyclase"/>
    <property type="match status" value="1"/>
</dbReference>
<dbReference type="Proteomes" id="UP000256388">
    <property type="component" value="Unassembled WGS sequence"/>
</dbReference>
<sequence length="209" mass="22936">MIYDITILISKDTPVWTGDKEVKIYRDRSIAAGADYNVSLLEIGVHTGTHMDAPFHVIDAGRTVDQIALEQLIGPAQVVAVPPEIEVIDAGFLSNCGLAAGVQRVLFKTRNSKFWNDQPLRFREDFVGVDTSGVCWLIEKGVILAGIDWFSISPMQDLKNPHEILLRGGAVILENLDLRKVPAGSYELICLPLKLMGTDGAPVRAILRS</sequence>
<comment type="pathway">
    <text evidence="11">Amino-acid degradation; L-tryptophan degradation via kynurenine pathway; L-kynurenine from L-tryptophan: step 2/2.</text>
</comment>
<comment type="caution">
    <text evidence="12">The sequence shown here is derived from an EMBL/GenBank/DDBJ whole genome shotgun (WGS) entry which is preliminary data.</text>
</comment>
<comment type="cofactor">
    <cofactor evidence="1">
        <name>Zn(2+)</name>
        <dbReference type="ChEBI" id="CHEBI:29105"/>
    </cofactor>
</comment>
<gene>
    <name evidence="12" type="ORF">DFR64_0507</name>
</gene>
<evidence type="ECO:0000256" key="11">
    <source>
        <dbReference type="ARBA" id="ARBA00060547"/>
    </source>
</evidence>
<dbReference type="GO" id="GO:0004061">
    <property type="term" value="F:arylformamidase activity"/>
    <property type="evidence" value="ECO:0007669"/>
    <property type="project" value="UniProtKB-EC"/>
</dbReference>
<evidence type="ECO:0000256" key="8">
    <source>
        <dbReference type="ARBA" id="ARBA00022833"/>
    </source>
</evidence>
<evidence type="ECO:0000256" key="7">
    <source>
        <dbReference type="ARBA" id="ARBA00022801"/>
    </source>
</evidence>
<keyword evidence="6" id="KW-0479">Metal-binding</keyword>
<dbReference type="FunFam" id="3.50.30.50:FF:000001">
    <property type="entry name" value="Kynurenine formamidase"/>
    <property type="match status" value="1"/>
</dbReference>
<dbReference type="GO" id="GO:0046872">
    <property type="term" value="F:metal ion binding"/>
    <property type="evidence" value="ECO:0007669"/>
    <property type="project" value="UniProtKB-KW"/>
</dbReference>
<dbReference type="EMBL" id="QUMS01000001">
    <property type="protein sequence ID" value="REG10648.1"/>
    <property type="molecule type" value="Genomic_DNA"/>
</dbReference>
<name>A0A347ZTY7_9CHLR</name>
<evidence type="ECO:0000256" key="3">
    <source>
        <dbReference type="ARBA" id="ARBA00011738"/>
    </source>
</evidence>